<dbReference type="AlphaFoldDB" id="A0A543Q224"/>
<gene>
    <name evidence="1" type="ORF">DLNHIDIE_00201</name>
</gene>
<evidence type="ECO:0000313" key="2">
    <source>
        <dbReference type="Proteomes" id="UP000315403"/>
    </source>
</evidence>
<name>A0A543Q224_ACITH</name>
<accession>A0A543Q224</accession>
<sequence length="104" mass="11724">MDHSHSSHEFAISIVTSILSVLPQQNWTMDISAGTPPYENDAHIPAGHIERTLIDPKHTEYTIGIIFGAKDEHGHRLRQPFDSERWTNNPEKSVVCGDCSAEFR</sequence>
<reference evidence="1 2" key="1">
    <citation type="submission" date="2019-03" db="EMBL/GenBank/DDBJ databases">
        <title>New insights into Acidothiobacillus thiooxidans sulfur metabolism through coupled gene expression, solution geochemistry, microscopy and spectroscopy analyses.</title>
        <authorList>
            <person name="Camacho D."/>
            <person name="Frazao R."/>
            <person name="Fouillen A."/>
            <person name="Nanci A."/>
            <person name="Lang B.F."/>
            <person name="Apte S.C."/>
            <person name="Baron C."/>
            <person name="Warren L.A."/>
        </authorList>
    </citation>
    <scope>NUCLEOTIDE SEQUENCE [LARGE SCALE GENOMIC DNA]</scope>
    <source>
        <strain evidence="1 2">ATCC 19377</strain>
    </source>
</reference>
<protein>
    <submittedName>
        <fullName evidence="1">Uncharacterized protein</fullName>
    </submittedName>
</protein>
<proteinExistence type="predicted"/>
<dbReference type="EMBL" id="SZUV01000001">
    <property type="protein sequence ID" value="TQN50348.1"/>
    <property type="molecule type" value="Genomic_DNA"/>
</dbReference>
<dbReference type="Proteomes" id="UP000315403">
    <property type="component" value="Unassembled WGS sequence"/>
</dbReference>
<organism evidence="1 2">
    <name type="scientific">Acidithiobacillus thiooxidans ATCC 19377</name>
    <dbReference type="NCBI Taxonomy" id="637390"/>
    <lineage>
        <taxon>Bacteria</taxon>
        <taxon>Pseudomonadati</taxon>
        <taxon>Pseudomonadota</taxon>
        <taxon>Acidithiobacillia</taxon>
        <taxon>Acidithiobacillales</taxon>
        <taxon>Acidithiobacillaceae</taxon>
        <taxon>Acidithiobacillus</taxon>
    </lineage>
</organism>
<comment type="caution">
    <text evidence="1">The sequence shown here is derived from an EMBL/GenBank/DDBJ whole genome shotgun (WGS) entry which is preliminary data.</text>
</comment>
<dbReference type="RefSeq" id="WP_142086177.1">
    <property type="nucleotide sequence ID" value="NZ_SZUV01000001.1"/>
</dbReference>
<evidence type="ECO:0000313" key="1">
    <source>
        <dbReference type="EMBL" id="TQN50348.1"/>
    </source>
</evidence>